<dbReference type="InterPro" id="IPR003604">
    <property type="entry name" value="Matrin/U1-like-C_Znf_C2H2"/>
</dbReference>
<proteinExistence type="predicted"/>
<keyword evidence="4" id="KW-0175">Coiled coil</keyword>
<feature type="compositionally biased region" description="Acidic residues" evidence="5">
    <location>
        <begin position="452"/>
        <end position="467"/>
    </location>
</feature>
<protein>
    <recommendedName>
        <fullName evidence="6">J domain-containing protein</fullName>
    </recommendedName>
</protein>
<dbReference type="Gene3D" id="3.30.160.60">
    <property type="entry name" value="Classic Zinc Finger"/>
    <property type="match status" value="1"/>
</dbReference>
<sequence length="668" mass="78016">MKCYYDVLGVPTNVTDDGLKKAYRKLALKWHPDKNLDRPEEAKQKFLKIQQAWEVLSDPLERAWYDRYREAILRNMEEEKKDDTIDLFQYFSTSCFKGYNDDEKGFYTVYRTAFEKLIEEDNAFAAEGNSNEEVPNFGNSQSSYEDVVHPFYAYWQSYNTKKSFAWLDTNDIRQAPNRKVLRLIEKENKKIRDKAKRERNELVRNLVAFIRKRDKRVQAHAALLAKRVKENLKKTEEHKRMQLLERQQYLKEHTVSDWSKFSNVEAELKNIEANLAAEFGEELSSDKDSENENNIDDNTLYCVACNKIFKTHKAFGNHENSKKHKENVAIMRQSMIQDDQNIPENTDESDMSSESISTITTSYNTPGDEVKLATDSQLPDFLLNPNISNTTSYDNEHEISEGELISDEEEKSQTPPNAWAKKSNTEDITLATGPQLFDEPIMIKKENEEENITSEDELMSDQDEEDIVVQTKQKKKKKKRRNIQNLEHDSDEEDNNINEYIWLSKKQRKKQLQRKVALSKIAMNNKELPKIICAEAEEQNCSGETNESDLKDLENKKTQMTFESTDNVIKEEQISCEKNKNNKAKEAKKICSKVENDNKYKNKKDKIADVQDLAHFCVSCRAEFPSKNKLFEHLKKTGHSVYIPDAIKNKKNQEHVSKSKRNLDKRNH</sequence>
<dbReference type="InterPro" id="IPR036869">
    <property type="entry name" value="J_dom_sf"/>
</dbReference>
<evidence type="ECO:0000256" key="2">
    <source>
        <dbReference type="ARBA" id="ARBA00022771"/>
    </source>
</evidence>
<keyword evidence="8" id="KW-1185">Reference proteome</keyword>
<dbReference type="GO" id="GO:0003676">
    <property type="term" value="F:nucleic acid binding"/>
    <property type="evidence" value="ECO:0007669"/>
    <property type="project" value="InterPro"/>
</dbReference>
<dbReference type="InterPro" id="IPR036236">
    <property type="entry name" value="Znf_C2H2_sf"/>
</dbReference>
<feature type="domain" description="J" evidence="6">
    <location>
        <begin position="3"/>
        <end position="69"/>
    </location>
</feature>
<dbReference type="GO" id="GO:0005737">
    <property type="term" value="C:cytoplasm"/>
    <property type="evidence" value="ECO:0007669"/>
    <property type="project" value="TreeGrafter"/>
</dbReference>
<dbReference type="PANTHER" id="PTHR44029">
    <property type="entry name" value="DNAJ HOMOLOG SUBFAMILY C MEMBER 21"/>
    <property type="match status" value="1"/>
</dbReference>
<dbReference type="Pfam" id="PF00226">
    <property type="entry name" value="DnaJ"/>
    <property type="match status" value="1"/>
</dbReference>
<dbReference type="GO" id="GO:0008270">
    <property type="term" value="F:zinc ion binding"/>
    <property type="evidence" value="ECO:0007669"/>
    <property type="project" value="UniProtKB-KW"/>
</dbReference>
<dbReference type="InterPro" id="IPR054076">
    <property type="entry name" value="ZUO1-like_ZHD"/>
</dbReference>
<dbReference type="PROSITE" id="PS50076">
    <property type="entry name" value="DNAJ_2"/>
    <property type="match status" value="1"/>
</dbReference>
<name>A0A834JCX0_VESGE</name>
<dbReference type="Pfam" id="PF21884">
    <property type="entry name" value="ZUO1-like_ZHD"/>
    <property type="match status" value="1"/>
</dbReference>
<dbReference type="PROSITE" id="PS00028">
    <property type="entry name" value="ZINC_FINGER_C2H2_1"/>
    <property type="match status" value="2"/>
</dbReference>
<dbReference type="SMART" id="SM00271">
    <property type="entry name" value="DnaJ"/>
    <property type="match status" value="1"/>
</dbReference>
<dbReference type="InterPro" id="IPR013087">
    <property type="entry name" value="Znf_C2H2_type"/>
</dbReference>
<dbReference type="EMBL" id="JACSDZ010000017">
    <property type="protein sequence ID" value="KAF7384779.1"/>
    <property type="molecule type" value="Genomic_DNA"/>
</dbReference>
<dbReference type="PRINTS" id="PR00625">
    <property type="entry name" value="JDOMAIN"/>
</dbReference>
<dbReference type="SUPFAM" id="SSF57667">
    <property type="entry name" value="beta-beta-alpha zinc fingers"/>
    <property type="match status" value="1"/>
</dbReference>
<feature type="coiled-coil region" evidence="4">
    <location>
        <begin position="181"/>
        <end position="212"/>
    </location>
</feature>
<organism evidence="7 8">
    <name type="scientific">Vespula germanica</name>
    <name type="common">German yellow jacket</name>
    <name type="synonym">Paravespula germanica</name>
    <dbReference type="NCBI Taxonomy" id="30212"/>
    <lineage>
        <taxon>Eukaryota</taxon>
        <taxon>Metazoa</taxon>
        <taxon>Ecdysozoa</taxon>
        <taxon>Arthropoda</taxon>
        <taxon>Hexapoda</taxon>
        <taxon>Insecta</taxon>
        <taxon>Pterygota</taxon>
        <taxon>Neoptera</taxon>
        <taxon>Endopterygota</taxon>
        <taxon>Hymenoptera</taxon>
        <taxon>Apocrita</taxon>
        <taxon>Aculeata</taxon>
        <taxon>Vespoidea</taxon>
        <taxon>Vespidae</taxon>
        <taxon>Vespinae</taxon>
        <taxon>Vespula</taxon>
    </lineage>
</organism>
<feature type="region of interest" description="Disordered" evidence="5">
    <location>
        <begin position="387"/>
        <end position="426"/>
    </location>
</feature>
<feature type="compositionally biased region" description="Basic residues" evidence="5">
    <location>
        <begin position="472"/>
        <end position="482"/>
    </location>
</feature>
<dbReference type="InterPro" id="IPR001623">
    <property type="entry name" value="DnaJ_domain"/>
</dbReference>
<dbReference type="Gene3D" id="1.10.287.110">
    <property type="entry name" value="DnaJ domain"/>
    <property type="match status" value="1"/>
</dbReference>
<comment type="caution">
    <text evidence="7">The sequence shown here is derived from an EMBL/GenBank/DDBJ whole genome shotgun (WGS) entry which is preliminary data.</text>
</comment>
<dbReference type="Pfam" id="PF12171">
    <property type="entry name" value="zf-C2H2_jaz"/>
    <property type="match status" value="1"/>
</dbReference>
<dbReference type="InterPro" id="IPR022755">
    <property type="entry name" value="Znf_C2H2_jaz"/>
</dbReference>
<dbReference type="SUPFAM" id="SSF46565">
    <property type="entry name" value="Chaperone J-domain"/>
    <property type="match status" value="1"/>
</dbReference>
<reference evidence="7" key="1">
    <citation type="journal article" date="2020" name="G3 (Bethesda)">
        <title>High-Quality Assemblies for Three Invasive Social Wasps from the &lt;i&gt;Vespula&lt;/i&gt; Genus.</title>
        <authorList>
            <person name="Harrop T.W.R."/>
            <person name="Guhlin J."/>
            <person name="McLaughlin G.M."/>
            <person name="Permina E."/>
            <person name="Stockwell P."/>
            <person name="Gilligan J."/>
            <person name="Le Lec M.F."/>
            <person name="Gruber M.A.M."/>
            <person name="Quinn O."/>
            <person name="Lovegrove M."/>
            <person name="Duncan E.J."/>
            <person name="Remnant E.J."/>
            <person name="Van Eeckhoven J."/>
            <person name="Graham B."/>
            <person name="Knapp R.A."/>
            <person name="Langford K.W."/>
            <person name="Kronenberg Z."/>
            <person name="Press M.O."/>
            <person name="Eacker S.M."/>
            <person name="Wilson-Rankin E.E."/>
            <person name="Purcell J."/>
            <person name="Lester P.J."/>
            <person name="Dearden P.K."/>
        </authorList>
    </citation>
    <scope>NUCLEOTIDE SEQUENCE</scope>
    <source>
        <strain evidence="7">Linc-1</strain>
    </source>
</reference>
<gene>
    <name evidence="7" type="ORF">HZH68_014391</name>
</gene>
<dbReference type="PANTHER" id="PTHR44029:SF1">
    <property type="entry name" value="DNAJ HOMOLOG SUBFAMILY C MEMBER 21"/>
    <property type="match status" value="1"/>
</dbReference>
<dbReference type="SMART" id="SM00451">
    <property type="entry name" value="ZnF_U1"/>
    <property type="match status" value="1"/>
</dbReference>
<evidence type="ECO:0000313" key="8">
    <source>
        <dbReference type="Proteomes" id="UP000617340"/>
    </source>
</evidence>
<dbReference type="InterPro" id="IPR051964">
    <property type="entry name" value="Chaperone_stress_response"/>
</dbReference>
<keyword evidence="1" id="KW-0479">Metal-binding</keyword>
<evidence type="ECO:0000256" key="5">
    <source>
        <dbReference type="SAM" id="MobiDB-lite"/>
    </source>
</evidence>
<accession>A0A834JCX0</accession>
<evidence type="ECO:0000259" key="6">
    <source>
        <dbReference type="PROSITE" id="PS50076"/>
    </source>
</evidence>
<dbReference type="Proteomes" id="UP000617340">
    <property type="component" value="Unassembled WGS sequence"/>
</dbReference>
<evidence type="ECO:0000256" key="1">
    <source>
        <dbReference type="ARBA" id="ARBA00022723"/>
    </source>
</evidence>
<evidence type="ECO:0000256" key="4">
    <source>
        <dbReference type="SAM" id="Coils"/>
    </source>
</evidence>
<dbReference type="AlphaFoldDB" id="A0A834JCX0"/>
<dbReference type="CDD" id="cd06257">
    <property type="entry name" value="DnaJ"/>
    <property type="match status" value="1"/>
</dbReference>
<feature type="region of interest" description="Disordered" evidence="5">
    <location>
        <begin position="452"/>
        <end position="491"/>
    </location>
</feature>
<dbReference type="SMART" id="SM00355">
    <property type="entry name" value="ZnF_C2H2"/>
    <property type="match status" value="2"/>
</dbReference>
<evidence type="ECO:0000256" key="3">
    <source>
        <dbReference type="ARBA" id="ARBA00022833"/>
    </source>
</evidence>
<evidence type="ECO:0000313" key="7">
    <source>
        <dbReference type="EMBL" id="KAF7384779.1"/>
    </source>
</evidence>
<keyword evidence="2" id="KW-0863">Zinc-finger</keyword>
<keyword evidence="3" id="KW-0862">Zinc</keyword>